<dbReference type="SUPFAM" id="SSF55816">
    <property type="entry name" value="5'-nucleotidase (syn. UDP-sugar hydrolase), C-terminal domain"/>
    <property type="match status" value="1"/>
</dbReference>
<dbReference type="CDD" id="cd07410">
    <property type="entry name" value="MPP_CpdB_N"/>
    <property type="match status" value="1"/>
</dbReference>
<evidence type="ECO:0000256" key="6">
    <source>
        <dbReference type="ARBA" id="ARBA00022723"/>
    </source>
</evidence>
<proteinExistence type="inferred from homology"/>
<comment type="cofactor">
    <cofactor evidence="3">
        <name>a divalent metal cation</name>
        <dbReference type="ChEBI" id="CHEBI:60240"/>
    </cofactor>
</comment>
<comment type="similarity">
    <text evidence="5 11">Belongs to the 5'-nucleotidase family.</text>
</comment>
<evidence type="ECO:0000256" key="4">
    <source>
        <dbReference type="ARBA" id="ARBA00004196"/>
    </source>
</evidence>
<comment type="caution">
    <text evidence="14">The sequence shown here is derived from an EMBL/GenBank/DDBJ whole genome shotgun (WGS) entry which is preliminary data.</text>
</comment>
<dbReference type="Pfam" id="PF00149">
    <property type="entry name" value="Metallophos"/>
    <property type="match status" value="1"/>
</dbReference>
<dbReference type="Proteomes" id="UP000017813">
    <property type="component" value="Unassembled WGS sequence"/>
</dbReference>
<dbReference type="Gene3D" id="3.60.21.10">
    <property type="match status" value="1"/>
</dbReference>
<dbReference type="PRINTS" id="PR01607">
    <property type="entry name" value="APYRASEFAMLY"/>
</dbReference>
<dbReference type="GO" id="GO:0000166">
    <property type="term" value="F:nucleotide binding"/>
    <property type="evidence" value="ECO:0007669"/>
    <property type="project" value="UniProtKB-KW"/>
</dbReference>
<name>V9HMV6_9NEIS</name>
<keyword evidence="15" id="KW-1185">Reference proteome</keyword>
<dbReference type="SUPFAM" id="SSF56300">
    <property type="entry name" value="Metallo-dependent phosphatases"/>
    <property type="match status" value="1"/>
</dbReference>
<dbReference type="EMBL" id="ADCY02000004">
    <property type="protein sequence ID" value="EFG31805.1"/>
    <property type="molecule type" value="Genomic_DNA"/>
</dbReference>
<sequence>MFPFSRLTVVVLSAFMALPVMAANLQLRIIETSDVHAHLTDFDYNQNQTNPKIGLTRAANLIKQARREVKNSVYVDNGDVLQGSMLGDYMAAKGLAENEKHPSYLALEKLNATASVVGSHEFNYGLDYLNRAIANTSVPILSANVFDAKTKAPYFKPYLFKIMMLKDEQGQKHRVNVAFIGFTPPQVLQWDKRHLDGKILVSDIVLTAKKYVPLLKYLGADVIIALNHSGLGDGKTDINQENTTLALSKIEGIDAIAFGHEHDLFPSENFAHVAGVDVNQGTLNQAAATMPGQFANHIGVIDLILNNDSGKWRVINKSAQLRPIFDEKTQKPLVSNNWRLKWAMRPYEKATRKFVAQPVGNGAAPMANYLSLVQDDPTIQLINNAQTDYVQRELAGLPALAKLPILSAAAPLRAGGRHNDPTAYTDISQGNLTYRDVVNLYPSPSTVAAVKVNGAELKEWLECSASVFQHLQSGSSDVQPLVNWAGFHTYNFDVIDGVSYQIDVSKPARYNGDCLLVNPKSQRIRQLTFNGKPVHPQAEFIVATNNYRAFGGKFAGTGKNKVVLDSSVENRQVISHYIYTQTEQNGAVIAQADQNWRFAPVAANAYFETSPTERAKNYIEQNAVHPYIWSGTDGQGFAMYQFDMQK</sequence>
<feature type="domain" description="Calcineurin-like phosphoesterase" evidence="12">
    <location>
        <begin position="27"/>
        <end position="263"/>
    </location>
</feature>
<reference evidence="14 15" key="1">
    <citation type="submission" date="2010-03" db="EMBL/GenBank/DDBJ databases">
        <authorList>
            <consortium name="The Broad Institute Genome Sequencing Platform"/>
            <person name="Ward D."/>
            <person name="Earl A."/>
            <person name="Feldgarden M."/>
            <person name="Gevers D."/>
            <person name="Young S."/>
            <person name="Zeng Q."/>
            <person name="Koehrsen M."/>
            <person name="Alvarado L."/>
            <person name="Berlin A.M."/>
            <person name="Borenstein D."/>
            <person name="Chapman S.B."/>
            <person name="Chen Z."/>
            <person name="Engels R."/>
            <person name="Freedman E."/>
            <person name="Gellesch M."/>
            <person name="Goldberg J."/>
            <person name="Griggs A."/>
            <person name="Gujja S."/>
            <person name="Heilman E.R."/>
            <person name="Heiman D.I."/>
            <person name="Hepburn T.A."/>
            <person name="Howarth C."/>
            <person name="Jen D."/>
            <person name="Larson L."/>
            <person name="Mehta T."/>
            <person name="Park D."/>
            <person name="Pearson M."/>
            <person name="Richards J."/>
            <person name="Roberts A."/>
            <person name="Saif S."/>
            <person name="Shea T.D."/>
            <person name="Shenoy N."/>
            <person name="Sisk P."/>
            <person name="Stolte C."/>
            <person name="Sykes S.N."/>
            <person name="Walk T."/>
            <person name="White J."/>
            <person name="Yandava C."/>
            <person name="Izard J."/>
            <person name="Baranova O.V."/>
            <person name="Blanton J.M."/>
            <person name="Tanner A.C."/>
            <person name="Dewhirst F."/>
            <person name="Haas B."/>
            <person name="Nusbaum C."/>
            <person name="Birren B."/>
        </authorList>
    </citation>
    <scope>NUCLEOTIDE SEQUENCE [LARGE SCALE GENOMIC DNA]</scope>
    <source>
        <strain evidence="14 15">ATCC 29453</strain>
    </source>
</reference>
<dbReference type="OrthoDB" id="9803927at2"/>
<evidence type="ECO:0000256" key="1">
    <source>
        <dbReference type="ARBA" id="ARBA00000527"/>
    </source>
</evidence>
<evidence type="ECO:0000259" key="12">
    <source>
        <dbReference type="Pfam" id="PF00149"/>
    </source>
</evidence>
<organism evidence="14 15">
    <name type="scientific">Simonsiella muelleri ATCC 29453</name>
    <dbReference type="NCBI Taxonomy" id="641147"/>
    <lineage>
        <taxon>Bacteria</taxon>
        <taxon>Pseudomonadati</taxon>
        <taxon>Pseudomonadota</taxon>
        <taxon>Betaproteobacteria</taxon>
        <taxon>Neisseriales</taxon>
        <taxon>Neisseriaceae</taxon>
        <taxon>Simonsiella</taxon>
    </lineage>
</organism>
<comment type="catalytic activity">
    <reaction evidence="1">
        <text>a ribonucleoside 3'-phosphate + H2O = a ribonucleoside + phosphate</text>
        <dbReference type="Rhea" id="RHEA:10144"/>
        <dbReference type="ChEBI" id="CHEBI:13197"/>
        <dbReference type="ChEBI" id="CHEBI:15377"/>
        <dbReference type="ChEBI" id="CHEBI:18254"/>
        <dbReference type="ChEBI" id="CHEBI:43474"/>
        <dbReference type="EC" id="3.1.3.6"/>
    </reaction>
</comment>
<dbReference type="InterPro" id="IPR006146">
    <property type="entry name" value="5'-Nucleotdase_CS"/>
</dbReference>
<dbReference type="InterPro" id="IPR041827">
    <property type="entry name" value="CpdB_N"/>
</dbReference>
<evidence type="ECO:0000313" key="14">
    <source>
        <dbReference type="EMBL" id="EFG31805.1"/>
    </source>
</evidence>
<evidence type="ECO:0000256" key="2">
    <source>
        <dbReference type="ARBA" id="ARBA00001730"/>
    </source>
</evidence>
<dbReference type="PANTHER" id="PTHR11575:SF6">
    <property type="entry name" value="2',3'-CYCLIC-NUCLEOTIDE 2'-PHOSPHODIESTERASE_3'-NUCLEOTIDASE"/>
    <property type="match status" value="1"/>
</dbReference>
<dbReference type="PANTHER" id="PTHR11575">
    <property type="entry name" value="5'-NUCLEOTIDASE-RELATED"/>
    <property type="match status" value="1"/>
</dbReference>
<evidence type="ECO:0000256" key="11">
    <source>
        <dbReference type="RuleBase" id="RU362119"/>
    </source>
</evidence>
<keyword evidence="6" id="KW-0479">Metal-binding</keyword>
<dbReference type="STRING" id="641147.HMPREF9021_00204"/>
<dbReference type="HOGENOM" id="CLU_005854_4_1_4"/>
<dbReference type="InterPro" id="IPR004843">
    <property type="entry name" value="Calcineurin-like_PHP"/>
</dbReference>
<dbReference type="GO" id="GO:0008254">
    <property type="term" value="F:3'-nucleotidase activity"/>
    <property type="evidence" value="ECO:0007669"/>
    <property type="project" value="UniProtKB-EC"/>
</dbReference>
<dbReference type="GO" id="GO:0009166">
    <property type="term" value="P:nucleotide catabolic process"/>
    <property type="evidence" value="ECO:0007669"/>
    <property type="project" value="InterPro"/>
</dbReference>
<keyword evidence="10" id="KW-0511">Multifunctional enzyme</keyword>
<dbReference type="InterPro" id="IPR006179">
    <property type="entry name" value="5_nucleotidase/apyrase"/>
</dbReference>
<accession>V9HMV6</accession>
<dbReference type="Gene3D" id="3.90.780.10">
    <property type="entry name" value="5'-Nucleotidase, C-terminal domain"/>
    <property type="match status" value="1"/>
</dbReference>
<evidence type="ECO:0000256" key="7">
    <source>
        <dbReference type="ARBA" id="ARBA00022729"/>
    </source>
</evidence>
<dbReference type="Pfam" id="PF02872">
    <property type="entry name" value="5_nucleotid_C"/>
    <property type="match status" value="1"/>
</dbReference>
<feature type="domain" description="5'-Nucleotidase C-terminal" evidence="13">
    <location>
        <begin position="373"/>
        <end position="552"/>
    </location>
</feature>
<evidence type="ECO:0000256" key="3">
    <source>
        <dbReference type="ARBA" id="ARBA00001968"/>
    </source>
</evidence>
<evidence type="ECO:0000256" key="5">
    <source>
        <dbReference type="ARBA" id="ARBA00006654"/>
    </source>
</evidence>
<comment type="catalytic activity">
    <reaction evidence="2">
        <text>a nucleoside 2',3'-cyclic phosphate + H2O = a nucleoside 3'-phosphate + H(+)</text>
        <dbReference type="Rhea" id="RHEA:19621"/>
        <dbReference type="ChEBI" id="CHEBI:15377"/>
        <dbReference type="ChEBI" id="CHEBI:15378"/>
        <dbReference type="ChEBI" id="CHEBI:66949"/>
        <dbReference type="ChEBI" id="CHEBI:66954"/>
        <dbReference type="EC" id="3.1.4.16"/>
    </reaction>
</comment>
<keyword evidence="7 11" id="KW-0732">Signal</keyword>
<comment type="subcellular location">
    <subcellularLocation>
        <location evidence="4">Cell envelope</location>
    </subcellularLocation>
</comment>
<evidence type="ECO:0000259" key="13">
    <source>
        <dbReference type="Pfam" id="PF02872"/>
    </source>
</evidence>
<dbReference type="eggNOG" id="COG0737">
    <property type="taxonomic scope" value="Bacteria"/>
</dbReference>
<dbReference type="InterPro" id="IPR008334">
    <property type="entry name" value="5'-Nucleotdase_C"/>
</dbReference>
<feature type="chain" id="PRO_5005149327" evidence="11">
    <location>
        <begin position="23"/>
        <end position="646"/>
    </location>
</feature>
<dbReference type="InterPro" id="IPR029052">
    <property type="entry name" value="Metallo-depent_PP-like"/>
</dbReference>
<keyword evidence="9 11" id="KW-0378">Hydrolase</keyword>
<dbReference type="AlphaFoldDB" id="V9HMV6"/>
<dbReference type="GO" id="GO:0008663">
    <property type="term" value="F:2',3'-cyclic-nucleotide 2'-phosphodiesterase activity"/>
    <property type="evidence" value="ECO:0007669"/>
    <property type="project" value="UniProtKB-EC"/>
</dbReference>
<gene>
    <name evidence="14" type="ORF">HMPREF9021_00204</name>
</gene>
<dbReference type="InterPro" id="IPR036907">
    <property type="entry name" value="5'-Nucleotdase_C_sf"/>
</dbReference>
<dbReference type="GO" id="GO:0030288">
    <property type="term" value="C:outer membrane-bounded periplasmic space"/>
    <property type="evidence" value="ECO:0007669"/>
    <property type="project" value="TreeGrafter"/>
</dbReference>
<evidence type="ECO:0000256" key="8">
    <source>
        <dbReference type="ARBA" id="ARBA00022741"/>
    </source>
</evidence>
<keyword evidence="8 11" id="KW-0547">Nucleotide-binding</keyword>
<evidence type="ECO:0000256" key="9">
    <source>
        <dbReference type="ARBA" id="ARBA00022801"/>
    </source>
</evidence>
<evidence type="ECO:0000313" key="15">
    <source>
        <dbReference type="Proteomes" id="UP000017813"/>
    </source>
</evidence>
<dbReference type="NCBIfam" id="NF006938">
    <property type="entry name" value="PRK09420.1"/>
    <property type="match status" value="1"/>
</dbReference>
<evidence type="ECO:0000256" key="10">
    <source>
        <dbReference type="ARBA" id="ARBA00023268"/>
    </source>
</evidence>
<protein>
    <submittedName>
        <fullName evidence="14">2',3'-cyclic-nucleotide 2'-phosphodiesterase</fullName>
    </submittedName>
</protein>
<feature type="signal peptide" evidence="11">
    <location>
        <begin position="1"/>
        <end position="22"/>
    </location>
</feature>
<reference evidence="14 15" key="2">
    <citation type="submission" date="2011-10" db="EMBL/GenBank/DDBJ databases">
        <title>The Genome Sequence of Simonsiella muelleri ATCC 29453.</title>
        <authorList>
            <consortium name="The Broad Institute Genome Sequencing Platform"/>
            <consortium name="The Broad Institute Genome Sequencing Center for Infectious Disease"/>
            <person name="Earl A."/>
            <person name="Ward D."/>
            <person name="Feldgarden M."/>
            <person name="Gevers D."/>
            <person name="Izard J."/>
            <person name="Baranova O.V."/>
            <person name="Blanton J.M."/>
            <person name="Tanner A.C."/>
            <person name="Dewhirst F."/>
            <person name="Young S.K."/>
            <person name="Zeng Q."/>
            <person name="Gargeya S."/>
            <person name="Fitzgerald M."/>
            <person name="Haas B."/>
            <person name="Abouelleil A."/>
            <person name="Alvarado L."/>
            <person name="Arachchi H.M."/>
            <person name="Berlin A."/>
            <person name="Brown A."/>
            <person name="Chapman S.B."/>
            <person name="Chen Z."/>
            <person name="Dunbar C."/>
            <person name="Freedman E."/>
            <person name="Gearin G."/>
            <person name="Goldberg J."/>
            <person name="Griggs A."/>
            <person name="Gujja S."/>
            <person name="Heiman D."/>
            <person name="Howarth C."/>
            <person name="Larson L."/>
            <person name="Lui A."/>
            <person name="MacDonald P.J.P."/>
            <person name="Montmayeur A."/>
            <person name="Murphy C."/>
            <person name="Neiman D."/>
            <person name="Pearson M."/>
            <person name="Priest M."/>
            <person name="Roberts A."/>
            <person name="Saif S."/>
            <person name="Shea T."/>
            <person name="Shenoy N."/>
            <person name="Sisk P."/>
            <person name="Stolte C."/>
            <person name="Sykes S."/>
            <person name="Wortman J."/>
            <person name="Nusbaum C."/>
            <person name="Birren B."/>
        </authorList>
    </citation>
    <scope>NUCLEOTIDE SEQUENCE [LARGE SCALE GENOMIC DNA]</scope>
    <source>
        <strain evidence="14 15">ATCC 29453</strain>
    </source>
</reference>
<dbReference type="GO" id="GO:0046872">
    <property type="term" value="F:metal ion binding"/>
    <property type="evidence" value="ECO:0007669"/>
    <property type="project" value="UniProtKB-KW"/>
</dbReference>
<dbReference type="PROSITE" id="PS00785">
    <property type="entry name" value="5_NUCLEOTIDASE_1"/>
    <property type="match status" value="1"/>
</dbReference>